<comment type="caution">
    <text evidence="3">The sequence shown here is derived from an EMBL/GenBank/DDBJ whole genome shotgun (WGS) entry which is preliminary data.</text>
</comment>
<keyword evidence="1" id="KW-0812">Transmembrane</keyword>
<dbReference type="OrthoDB" id="7786599at2759"/>
<proteinExistence type="predicted"/>
<dbReference type="Proteomes" id="UP001151699">
    <property type="component" value="Chromosome A"/>
</dbReference>
<evidence type="ECO:0000313" key="3">
    <source>
        <dbReference type="EMBL" id="KAJ6646857.1"/>
    </source>
</evidence>
<keyword evidence="4" id="KW-1185">Reference proteome</keyword>
<feature type="chain" id="PRO_5040126464" description="Transmembrane protein" evidence="2">
    <location>
        <begin position="21"/>
        <end position="75"/>
    </location>
</feature>
<feature type="signal peptide" evidence="2">
    <location>
        <begin position="1"/>
        <end position="20"/>
    </location>
</feature>
<dbReference type="EMBL" id="WJQU01000001">
    <property type="protein sequence ID" value="KAJ6646857.1"/>
    <property type="molecule type" value="Genomic_DNA"/>
</dbReference>
<protein>
    <recommendedName>
        <fullName evidence="5">Transmembrane protein</fullName>
    </recommendedName>
</protein>
<evidence type="ECO:0008006" key="5">
    <source>
        <dbReference type="Google" id="ProtNLM"/>
    </source>
</evidence>
<evidence type="ECO:0000256" key="1">
    <source>
        <dbReference type="SAM" id="Phobius"/>
    </source>
</evidence>
<feature type="non-terminal residue" evidence="3">
    <location>
        <position position="1"/>
    </location>
</feature>
<organism evidence="3 4">
    <name type="scientific">Pseudolycoriella hygida</name>
    <dbReference type="NCBI Taxonomy" id="35572"/>
    <lineage>
        <taxon>Eukaryota</taxon>
        <taxon>Metazoa</taxon>
        <taxon>Ecdysozoa</taxon>
        <taxon>Arthropoda</taxon>
        <taxon>Hexapoda</taxon>
        <taxon>Insecta</taxon>
        <taxon>Pterygota</taxon>
        <taxon>Neoptera</taxon>
        <taxon>Endopterygota</taxon>
        <taxon>Diptera</taxon>
        <taxon>Nematocera</taxon>
        <taxon>Sciaroidea</taxon>
        <taxon>Sciaridae</taxon>
        <taxon>Pseudolycoriella</taxon>
    </lineage>
</organism>
<name>A0A9Q0NBE5_9DIPT</name>
<accession>A0A9Q0NBE5</accession>
<feature type="transmembrane region" description="Helical" evidence="1">
    <location>
        <begin position="39"/>
        <end position="58"/>
    </location>
</feature>
<keyword evidence="1" id="KW-1133">Transmembrane helix</keyword>
<keyword evidence="1" id="KW-0472">Membrane</keyword>
<reference evidence="3" key="1">
    <citation type="submission" date="2022-07" db="EMBL/GenBank/DDBJ databases">
        <authorList>
            <person name="Trinca V."/>
            <person name="Uliana J.V.C."/>
            <person name="Torres T.T."/>
            <person name="Ward R.J."/>
            <person name="Monesi N."/>
        </authorList>
    </citation>
    <scope>NUCLEOTIDE SEQUENCE</scope>
    <source>
        <strain evidence="3">HSMRA1968</strain>
        <tissue evidence="3">Whole embryos</tissue>
    </source>
</reference>
<keyword evidence="2" id="KW-0732">Signal</keyword>
<evidence type="ECO:0000313" key="4">
    <source>
        <dbReference type="Proteomes" id="UP001151699"/>
    </source>
</evidence>
<gene>
    <name evidence="3" type="ORF">Bhyg_02071</name>
</gene>
<sequence length="75" mass="8291">MDYRMEKLIFICCCLAGTAALPIPTSTEATEVGEQKALMFGVLAFISVGAFLGACVCCRRRKRGFELNQIKDRKV</sequence>
<dbReference type="AlphaFoldDB" id="A0A9Q0NBE5"/>
<evidence type="ECO:0000256" key="2">
    <source>
        <dbReference type="SAM" id="SignalP"/>
    </source>
</evidence>